<protein>
    <submittedName>
        <fullName evidence="3">Phosphinothricin acetyltransferase</fullName>
    </submittedName>
</protein>
<gene>
    <name evidence="3" type="ORF">PFR_JS23_631</name>
</gene>
<evidence type="ECO:0000313" key="4">
    <source>
        <dbReference type="Proteomes" id="UP000250080"/>
    </source>
</evidence>
<keyword evidence="2" id="KW-0012">Acyltransferase</keyword>
<proteinExistence type="predicted"/>
<dbReference type="OMA" id="RTAYDWT"/>
<dbReference type="RefSeq" id="WP_013161502.1">
    <property type="nucleotide sequence ID" value="NZ_CCYQ01000008.1"/>
</dbReference>
<dbReference type="PROSITE" id="PS51186">
    <property type="entry name" value="GNAT"/>
    <property type="match status" value="1"/>
</dbReference>
<dbReference type="SUPFAM" id="SSF55729">
    <property type="entry name" value="Acyl-CoA N-acyltransferases (Nat)"/>
    <property type="match status" value="1"/>
</dbReference>
<dbReference type="Gene3D" id="3.40.630.30">
    <property type="match status" value="1"/>
</dbReference>
<evidence type="ECO:0000256" key="2">
    <source>
        <dbReference type="ARBA" id="ARBA00023315"/>
    </source>
</evidence>
<evidence type="ECO:0000313" key="3">
    <source>
        <dbReference type="EMBL" id="SCQ76454.1"/>
    </source>
</evidence>
<name>A0A0A8QKD7_9ACTN</name>
<sequence>MPISFIVRNAVNDDAVALTAIHNAQGVATTASYALTPGTVPDRRAWLVRQHAARHPVLVAADGQGRIVGFADYDRFRSLPGYDLTVEHSVYTAPGHERLGIGAALMDQLIDRARSAGMHAMVGVIDADNAASIDFHQRLGFRLCGTLPQVGRKFDRWLDACLLVKLLDEH</sequence>
<keyword evidence="1 3" id="KW-0808">Transferase</keyword>
<accession>A0A0A8QKD7</accession>
<dbReference type="Pfam" id="PF00583">
    <property type="entry name" value="Acetyltransf_1"/>
    <property type="match status" value="1"/>
</dbReference>
<dbReference type="CDD" id="cd04301">
    <property type="entry name" value="NAT_SF"/>
    <property type="match status" value="1"/>
</dbReference>
<dbReference type="InterPro" id="IPR016181">
    <property type="entry name" value="Acyl_CoA_acyltransferase"/>
</dbReference>
<organism evidence="3 4">
    <name type="scientific">Propionibacterium freudenreichii</name>
    <dbReference type="NCBI Taxonomy" id="1744"/>
    <lineage>
        <taxon>Bacteria</taxon>
        <taxon>Bacillati</taxon>
        <taxon>Actinomycetota</taxon>
        <taxon>Actinomycetes</taxon>
        <taxon>Propionibacteriales</taxon>
        <taxon>Propionibacteriaceae</taxon>
        <taxon>Propionibacterium</taxon>
    </lineage>
</organism>
<dbReference type="AlphaFoldDB" id="A0A0A8QKD7"/>
<dbReference type="InterPro" id="IPR000182">
    <property type="entry name" value="GNAT_dom"/>
</dbReference>
<evidence type="ECO:0000256" key="1">
    <source>
        <dbReference type="ARBA" id="ARBA00022679"/>
    </source>
</evidence>
<dbReference type="PANTHER" id="PTHR43072">
    <property type="entry name" value="N-ACETYLTRANSFERASE"/>
    <property type="match status" value="1"/>
</dbReference>
<reference evidence="3 4" key="1">
    <citation type="submission" date="2016-09" db="EMBL/GenBank/DDBJ databases">
        <authorList>
            <person name="Laine KS P."/>
        </authorList>
    </citation>
    <scope>NUCLEOTIDE SEQUENCE [LARGE SCALE GENOMIC DNA]</scope>
    <source>
        <strain evidence="3">PFRJS-23</strain>
    </source>
</reference>
<dbReference type="GO" id="GO:0016747">
    <property type="term" value="F:acyltransferase activity, transferring groups other than amino-acyl groups"/>
    <property type="evidence" value="ECO:0007669"/>
    <property type="project" value="InterPro"/>
</dbReference>
<dbReference type="Proteomes" id="UP000250080">
    <property type="component" value="Chromosome I"/>
</dbReference>
<dbReference type="EMBL" id="LT618793">
    <property type="protein sequence ID" value="SCQ76454.1"/>
    <property type="molecule type" value="Genomic_DNA"/>
</dbReference>
<dbReference type="PANTHER" id="PTHR43072:SF23">
    <property type="entry name" value="UPF0039 PROTEIN C11D3.02C"/>
    <property type="match status" value="1"/>
</dbReference>